<dbReference type="PRINTS" id="PR00038">
    <property type="entry name" value="HTHLUXR"/>
</dbReference>
<sequence>MAVQRWTPEDAAFQLAEIVADARAGVDPYERVMDLFGAVAQASAAILTRWDEECGRARVVAVRGYSDEIVEHLVSEEFAERDEGYRCLRRDSGRPLRCWWDLDFDYARSKTARELLIPQGFRGGVSLRLLSRTGTYLGDFHLSTEARQFPSPEAMQVLHRSRMIIAALHERTALPGGDDVLPGAEHVVLIRPDGSVRPLTGAAAQVGYGELIERVRPQVGGADGGFRWMDRGGNWHHVLLRAVRGGTLVAACPAELPHGLSPRELQVLGQLGLGLSNAQIARRMRLSERTVAHYVERILRKLQVASRTEAASVAEREGLKLLETG</sequence>
<dbReference type="Pfam" id="PF00196">
    <property type="entry name" value="GerE"/>
    <property type="match status" value="1"/>
</dbReference>
<evidence type="ECO:0000259" key="4">
    <source>
        <dbReference type="PROSITE" id="PS50043"/>
    </source>
</evidence>
<dbReference type="EMBL" id="JBHSQW010000044">
    <property type="protein sequence ID" value="MFC5996554.1"/>
    <property type="molecule type" value="Genomic_DNA"/>
</dbReference>
<gene>
    <name evidence="5" type="ORF">ACFQE5_20310</name>
</gene>
<comment type="caution">
    <text evidence="5">The sequence shown here is derived from an EMBL/GenBank/DDBJ whole genome shotgun (WGS) entry which is preliminary data.</text>
</comment>
<dbReference type="RefSeq" id="WP_379587297.1">
    <property type="nucleotide sequence ID" value="NZ_JBHSQW010000044.1"/>
</dbReference>
<dbReference type="CDD" id="cd06170">
    <property type="entry name" value="LuxR_C_like"/>
    <property type="match status" value="1"/>
</dbReference>
<evidence type="ECO:0000313" key="5">
    <source>
        <dbReference type="EMBL" id="MFC5996554.1"/>
    </source>
</evidence>
<name>A0ABW1J6V1_9PSEU</name>
<accession>A0ABW1J6V1</accession>
<dbReference type="InterPro" id="IPR000792">
    <property type="entry name" value="Tscrpt_reg_LuxR_C"/>
</dbReference>
<dbReference type="PROSITE" id="PS50043">
    <property type="entry name" value="HTH_LUXR_2"/>
    <property type="match status" value="1"/>
</dbReference>
<proteinExistence type="predicted"/>
<dbReference type="PANTHER" id="PTHR44688">
    <property type="entry name" value="DNA-BINDING TRANSCRIPTIONAL ACTIVATOR DEVR_DOSR"/>
    <property type="match status" value="1"/>
</dbReference>
<dbReference type="SMART" id="SM00421">
    <property type="entry name" value="HTH_LUXR"/>
    <property type="match status" value="1"/>
</dbReference>
<evidence type="ECO:0000256" key="3">
    <source>
        <dbReference type="ARBA" id="ARBA00023163"/>
    </source>
</evidence>
<dbReference type="InterPro" id="IPR036388">
    <property type="entry name" value="WH-like_DNA-bd_sf"/>
</dbReference>
<keyword evidence="1" id="KW-0805">Transcription regulation</keyword>
<evidence type="ECO:0000313" key="6">
    <source>
        <dbReference type="Proteomes" id="UP001596302"/>
    </source>
</evidence>
<keyword evidence="3" id="KW-0804">Transcription</keyword>
<dbReference type="Proteomes" id="UP001596302">
    <property type="component" value="Unassembled WGS sequence"/>
</dbReference>
<feature type="domain" description="HTH luxR-type" evidence="4">
    <location>
        <begin position="253"/>
        <end position="318"/>
    </location>
</feature>
<evidence type="ECO:0000256" key="2">
    <source>
        <dbReference type="ARBA" id="ARBA00023125"/>
    </source>
</evidence>
<evidence type="ECO:0000256" key="1">
    <source>
        <dbReference type="ARBA" id="ARBA00023015"/>
    </source>
</evidence>
<organism evidence="5 6">
    <name type="scientific">Pseudonocardia hispaniensis</name>
    <dbReference type="NCBI Taxonomy" id="904933"/>
    <lineage>
        <taxon>Bacteria</taxon>
        <taxon>Bacillati</taxon>
        <taxon>Actinomycetota</taxon>
        <taxon>Actinomycetes</taxon>
        <taxon>Pseudonocardiales</taxon>
        <taxon>Pseudonocardiaceae</taxon>
        <taxon>Pseudonocardia</taxon>
    </lineage>
</organism>
<keyword evidence="2" id="KW-0238">DNA-binding</keyword>
<protein>
    <submittedName>
        <fullName evidence="5">Response regulator transcription factor</fullName>
    </submittedName>
</protein>
<keyword evidence="6" id="KW-1185">Reference proteome</keyword>
<dbReference type="PROSITE" id="PS00622">
    <property type="entry name" value="HTH_LUXR_1"/>
    <property type="match status" value="1"/>
</dbReference>
<dbReference type="PANTHER" id="PTHR44688:SF16">
    <property type="entry name" value="DNA-BINDING TRANSCRIPTIONAL ACTIVATOR DEVR_DOSR"/>
    <property type="match status" value="1"/>
</dbReference>
<dbReference type="InterPro" id="IPR029016">
    <property type="entry name" value="GAF-like_dom_sf"/>
</dbReference>
<dbReference type="Gene3D" id="3.30.450.40">
    <property type="match status" value="1"/>
</dbReference>
<reference evidence="6" key="1">
    <citation type="journal article" date="2019" name="Int. J. Syst. Evol. Microbiol.">
        <title>The Global Catalogue of Microorganisms (GCM) 10K type strain sequencing project: providing services to taxonomists for standard genome sequencing and annotation.</title>
        <authorList>
            <consortium name="The Broad Institute Genomics Platform"/>
            <consortium name="The Broad Institute Genome Sequencing Center for Infectious Disease"/>
            <person name="Wu L."/>
            <person name="Ma J."/>
        </authorList>
    </citation>
    <scope>NUCLEOTIDE SEQUENCE [LARGE SCALE GENOMIC DNA]</scope>
    <source>
        <strain evidence="6">CCM 8391</strain>
    </source>
</reference>
<dbReference type="InterPro" id="IPR016032">
    <property type="entry name" value="Sig_transdc_resp-reg_C-effctor"/>
</dbReference>
<dbReference type="Gene3D" id="1.10.10.10">
    <property type="entry name" value="Winged helix-like DNA-binding domain superfamily/Winged helix DNA-binding domain"/>
    <property type="match status" value="1"/>
</dbReference>
<dbReference type="SUPFAM" id="SSF46894">
    <property type="entry name" value="C-terminal effector domain of the bipartite response regulators"/>
    <property type="match status" value="1"/>
</dbReference>